<dbReference type="SUPFAM" id="SSF53756">
    <property type="entry name" value="UDP-Glycosyltransferase/glycogen phosphorylase"/>
    <property type="match status" value="1"/>
</dbReference>
<reference evidence="21" key="1">
    <citation type="submission" date="2025-08" db="UniProtKB">
        <authorList>
            <consortium name="Ensembl"/>
        </authorList>
    </citation>
    <scope>IDENTIFICATION</scope>
</reference>
<keyword evidence="11" id="KW-0325">Glycoprotein</keyword>
<dbReference type="GO" id="GO:0000139">
    <property type="term" value="C:Golgi membrane"/>
    <property type="evidence" value="ECO:0007669"/>
    <property type="project" value="UniProtKB-SubCell"/>
</dbReference>
<evidence type="ECO:0000256" key="14">
    <source>
        <dbReference type="ARBA" id="ARBA00035849"/>
    </source>
</evidence>
<dbReference type="InterPro" id="IPR038577">
    <property type="entry name" value="GT10-like_C_sf"/>
</dbReference>
<evidence type="ECO:0000256" key="1">
    <source>
        <dbReference type="ARBA" id="ARBA00004323"/>
    </source>
</evidence>
<dbReference type="UniPathway" id="UPA00378"/>
<evidence type="ECO:0000256" key="4">
    <source>
        <dbReference type="ARBA" id="ARBA00022676"/>
    </source>
</evidence>
<dbReference type="GO" id="GO:0032580">
    <property type="term" value="C:Golgi cisterna membrane"/>
    <property type="evidence" value="ECO:0007669"/>
    <property type="project" value="UniProtKB-SubCell"/>
</dbReference>
<dbReference type="GeneTree" id="ENSGT00940000162506"/>
<keyword evidence="22" id="KW-1185">Reference proteome</keyword>
<evidence type="ECO:0000256" key="11">
    <source>
        <dbReference type="ARBA" id="ARBA00023180"/>
    </source>
</evidence>
<reference evidence="21" key="2">
    <citation type="submission" date="2025-09" db="UniProtKB">
        <authorList>
            <consortium name="Ensembl"/>
        </authorList>
    </citation>
    <scope>IDENTIFICATION</scope>
</reference>
<name>A0A3Q3DUX0_HIPCM</name>
<comment type="subcellular location">
    <subcellularLocation>
        <location evidence="1">Golgi apparatus membrane</location>
        <topology evidence="1">Single-pass type II membrane protein</topology>
    </subcellularLocation>
    <subcellularLocation>
        <location evidence="18">Golgi apparatus</location>
        <location evidence="18">Golgi stack membrane</location>
        <topology evidence="18">Single-pass type II membrane protein</topology>
    </subcellularLocation>
</comment>
<keyword evidence="7" id="KW-0735">Signal-anchor</keyword>
<evidence type="ECO:0000256" key="7">
    <source>
        <dbReference type="ARBA" id="ARBA00022968"/>
    </source>
</evidence>
<evidence type="ECO:0000256" key="10">
    <source>
        <dbReference type="ARBA" id="ARBA00023136"/>
    </source>
</evidence>
<evidence type="ECO:0000256" key="3">
    <source>
        <dbReference type="ARBA" id="ARBA00008919"/>
    </source>
</evidence>
<dbReference type="AlphaFoldDB" id="A0A3Q3DUX0"/>
<evidence type="ECO:0000256" key="18">
    <source>
        <dbReference type="RuleBase" id="RU003832"/>
    </source>
</evidence>
<sequence length="372" mass="42014">GDGGGRWRVMSKDTHSVLFPTPRRPDSCKCDCHFLTAGLVAAAFLVLLGFSLPHLPEPLALEPATTAPEVTLLIWTHPFGRKRPLPDCLARYGVDGCVLTDDRFEYARADGVLVHHRDVAAGTAELPPEVGRPSGQKWIWLNYESPSHTPDLWRLEGRFNLTMTYRADSDIFLPYGYLVHKHGGGQPLSEPSRTSRPGLVAWVVSNWVDSQARVAFYYQLSQYIQVDVFGRAGHSIPEGLGSVVRLVKHYHFYLALENSQHTDYITEKLWNAVLAGAVPVVLGPTRKNYERFLPPEAFIHVDDFPSVKALALYLLALRRDPARLLGHLRWRTGFGLRQPAFWGEHYCTACRALRKNIGRTHVVRDLTRWFES</sequence>
<comment type="similarity">
    <text evidence="3 18">Belongs to the glycosyltransferase 10 family.</text>
</comment>
<keyword evidence="8 18" id="KW-1133">Transmembrane helix</keyword>
<keyword evidence="5 18" id="KW-0808">Transferase</keyword>
<keyword evidence="6 18" id="KW-0812">Transmembrane</keyword>
<dbReference type="OMA" id="QLWVWMN"/>
<evidence type="ECO:0000256" key="13">
    <source>
        <dbReference type="ARBA" id="ARBA00029329"/>
    </source>
</evidence>
<evidence type="ECO:0000313" key="21">
    <source>
        <dbReference type="Ensembl" id="ENSHCOP00000021150.1"/>
    </source>
</evidence>
<dbReference type="Pfam" id="PF17039">
    <property type="entry name" value="Glyco_tran_10_N"/>
    <property type="match status" value="1"/>
</dbReference>
<keyword evidence="12" id="KW-0395">Inflammatory response</keyword>
<evidence type="ECO:0000256" key="17">
    <source>
        <dbReference type="ARBA" id="ARBA00046186"/>
    </source>
</evidence>
<evidence type="ECO:0000256" key="2">
    <source>
        <dbReference type="ARBA" id="ARBA00004922"/>
    </source>
</evidence>
<comment type="catalytic activity">
    <reaction evidence="15">
        <text>an alpha-Neu5Ac-(2-&gt;3)-beta-D-Gal-(1-&gt;4)-beta-D-GlcNAc-(1-&gt;3)-beta-D-Gal-(1-&gt;4)-beta-D-GlcNAc derivative + GDP-beta-L-fucose = an alpha-Neu5Ac-(2-&gt;3)-beta-D-Gal-(1-&gt;4)-beta-D-GlcNAc-(1-&gt;3)-beta-D-Gal-(1-&gt;4)-[alpha-L-Fuc-(1-&gt;3)]-beta-D-GlcNAc derivative + GDP + H(+)</text>
        <dbReference type="Rhea" id="RHEA:68044"/>
        <dbReference type="ChEBI" id="CHEBI:15378"/>
        <dbReference type="ChEBI" id="CHEBI:57273"/>
        <dbReference type="ChEBI" id="CHEBI:58189"/>
        <dbReference type="ChEBI" id="CHEBI:145343"/>
        <dbReference type="ChEBI" id="CHEBI:176900"/>
    </reaction>
    <physiologicalReaction direction="left-to-right" evidence="15">
        <dbReference type="Rhea" id="RHEA:68045"/>
    </physiologicalReaction>
</comment>
<dbReference type="Pfam" id="PF00852">
    <property type="entry name" value="Glyco_transf_10"/>
    <property type="match status" value="1"/>
</dbReference>
<keyword evidence="9 18" id="KW-0333">Golgi apparatus</keyword>
<evidence type="ECO:0000256" key="5">
    <source>
        <dbReference type="ARBA" id="ARBA00022679"/>
    </source>
</evidence>
<comment type="function">
    <text evidence="17">Catalyzes alpha(1-&gt;3) linkage of fucosyl moiety transferred from GDP-beta-L-fucose to N-acetyl glucosamine (GlcNAc) within type 2 lactosamine (LacNAc, Gal-beta(1-&gt;4)GlcNAc) glycan attached to N- or O-linked glycoproteins. Robustly fucosylates nonsialylated distal LacNAc unit of the polylactosamine chain to form Lewis X antigen (CD15), a glycan determinant known to mediate important cellular functions in development and immunity. Fucosylates with lower efficiency sialylated LacNAc acceptors to form sialyl Lewis X and 6-sulfo sialyl Lewis X determinants that serve as recognition epitopes for C-type lectins. Together with FUT7 contributes to SELE, SELL and SELP selectin ligand biosynthesis and selectin-dependent lymphocyte homing, leukocyte migration and blood leukocyte homeostasis. In a cell type specific manner, may also fucosylate the internal LacNAc unit of the polylactosamine chain to form VIM-2 antigen that serves as recognition epitope for SELE.</text>
</comment>
<comment type="pathway">
    <text evidence="2">Protein modification; protein glycosylation.</text>
</comment>
<keyword evidence="4 18" id="KW-0328">Glycosyltransferase</keyword>
<feature type="domain" description="Fucosyltransferase N-terminal" evidence="20">
    <location>
        <begin position="69"/>
        <end position="176"/>
    </location>
</feature>
<dbReference type="InterPro" id="IPR001503">
    <property type="entry name" value="Glyco_trans_10"/>
</dbReference>
<feature type="transmembrane region" description="Helical" evidence="18">
    <location>
        <begin position="32"/>
        <end position="52"/>
    </location>
</feature>
<proteinExistence type="inferred from homology"/>
<evidence type="ECO:0000256" key="12">
    <source>
        <dbReference type="ARBA" id="ARBA00023198"/>
    </source>
</evidence>
<keyword evidence="10 18" id="KW-0472">Membrane</keyword>
<dbReference type="InterPro" id="IPR055270">
    <property type="entry name" value="Glyco_tran_10_C"/>
</dbReference>
<dbReference type="GO" id="GO:0017083">
    <property type="term" value="F:4-galactosyl-N-acetylglucosaminide 3-alpha-L-fucosyltransferase activity"/>
    <property type="evidence" value="ECO:0007669"/>
    <property type="project" value="UniProtKB-EC"/>
</dbReference>
<evidence type="ECO:0000256" key="16">
    <source>
        <dbReference type="ARBA" id="ARBA00036481"/>
    </source>
</evidence>
<dbReference type="Ensembl" id="ENSHCOT00000004363.1">
    <property type="protein sequence ID" value="ENSHCOP00000021150.1"/>
    <property type="gene ID" value="ENSHCOG00000007754.1"/>
</dbReference>
<dbReference type="Proteomes" id="UP000264820">
    <property type="component" value="Unplaced"/>
</dbReference>
<dbReference type="PANTHER" id="PTHR11929:SF132">
    <property type="entry name" value="ALPHA-(1,3)-FUCOSYLTRANSFERASE 4"/>
    <property type="match status" value="1"/>
</dbReference>
<comment type="catalytic activity">
    <reaction evidence="14">
        <text>an alpha-Neu5Ac-(2-&gt;3)-beta-D-Gal-(1-&gt;4)-beta-D-GlcNAc6S derivative + GDP-beta-L-fucose = an alpha-Neu5Ac-(2-&gt;3)-beta-D-Gal-(1-&gt;4)-[alpha-L-Fuc-(1-&gt;3)]-beta-D-GlcNAc6S derivative + GDP + H(+)</text>
        <dbReference type="Rhea" id="RHEA:62004"/>
        <dbReference type="ChEBI" id="CHEBI:15378"/>
        <dbReference type="ChEBI" id="CHEBI:57273"/>
        <dbReference type="ChEBI" id="CHEBI:58189"/>
        <dbReference type="ChEBI" id="CHEBI:145344"/>
        <dbReference type="ChEBI" id="CHEBI:145345"/>
    </reaction>
    <physiologicalReaction direction="left-to-right" evidence="14">
        <dbReference type="Rhea" id="RHEA:62005"/>
    </physiologicalReaction>
</comment>
<evidence type="ECO:0000256" key="6">
    <source>
        <dbReference type="ARBA" id="ARBA00022692"/>
    </source>
</evidence>
<comment type="catalytic activity">
    <reaction evidence="13">
        <text>a beta-D-galactosyl-(1-&gt;4)-N-acetyl-beta-D-glucosaminyl derivative + GDP-beta-L-fucose = a beta-D-galactosyl-(1-&gt;4)-[alpha-L-fucosyl-(1-&gt;3)]-N-acetyl-beta-D-glucosaminyl derivative + GDP + H(+)</text>
        <dbReference type="Rhea" id="RHEA:14257"/>
        <dbReference type="ChEBI" id="CHEBI:15378"/>
        <dbReference type="ChEBI" id="CHEBI:57273"/>
        <dbReference type="ChEBI" id="CHEBI:58189"/>
        <dbReference type="ChEBI" id="CHEBI:133507"/>
        <dbReference type="ChEBI" id="CHEBI:137941"/>
        <dbReference type="EC" id="2.4.1.152"/>
    </reaction>
    <physiologicalReaction direction="left-to-right" evidence="13">
        <dbReference type="Rhea" id="RHEA:14258"/>
    </physiologicalReaction>
</comment>
<organism evidence="21 22">
    <name type="scientific">Hippocampus comes</name>
    <name type="common">Tiger tail seahorse</name>
    <dbReference type="NCBI Taxonomy" id="109280"/>
    <lineage>
        <taxon>Eukaryota</taxon>
        <taxon>Metazoa</taxon>
        <taxon>Chordata</taxon>
        <taxon>Craniata</taxon>
        <taxon>Vertebrata</taxon>
        <taxon>Euteleostomi</taxon>
        <taxon>Actinopterygii</taxon>
        <taxon>Neopterygii</taxon>
        <taxon>Teleostei</taxon>
        <taxon>Neoteleostei</taxon>
        <taxon>Acanthomorphata</taxon>
        <taxon>Syngnathiaria</taxon>
        <taxon>Syngnathiformes</taxon>
        <taxon>Syngnathoidei</taxon>
        <taxon>Syngnathidae</taxon>
        <taxon>Hippocampus</taxon>
    </lineage>
</organism>
<dbReference type="Gene3D" id="3.40.50.11660">
    <property type="entry name" value="Glycosyl transferase family 10, C-terminal domain"/>
    <property type="match status" value="1"/>
</dbReference>
<comment type="catalytic activity">
    <reaction evidence="16">
        <text>an N-acetyl-alpha-neuraminyl-(2-&gt;3)-beta-D-galactosyl-(1-&gt;4)-N-acetyl-beta-D-glucosaminyl derivative + GDP-beta-L-fucose = an alpha-Neu5Ac-(2-&gt;3)-beta-D-Gal-(1-&gt;4)-[alpha-L-Fuc-(1-&gt;3)]-beta-D-GlcNAc derivative + GDP + H(+)</text>
        <dbReference type="Rhea" id="RHEA:56076"/>
        <dbReference type="ChEBI" id="CHEBI:15378"/>
        <dbReference type="ChEBI" id="CHEBI:57273"/>
        <dbReference type="ChEBI" id="CHEBI:58189"/>
        <dbReference type="ChEBI" id="CHEBI:136545"/>
        <dbReference type="ChEBI" id="CHEBI:139509"/>
    </reaction>
    <physiologicalReaction direction="left-to-right" evidence="16">
        <dbReference type="Rhea" id="RHEA:56077"/>
    </physiologicalReaction>
</comment>
<protein>
    <recommendedName>
        <fullName evidence="18">Fucosyltransferase</fullName>
        <ecNumber evidence="18">2.4.1.-</ecNumber>
    </recommendedName>
</protein>
<evidence type="ECO:0000259" key="20">
    <source>
        <dbReference type="Pfam" id="PF17039"/>
    </source>
</evidence>
<dbReference type="EC" id="2.4.1.-" evidence="18"/>
<evidence type="ECO:0000256" key="9">
    <source>
        <dbReference type="ARBA" id="ARBA00023034"/>
    </source>
</evidence>
<evidence type="ECO:0000256" key="15">
    <source>
        <dbReference type="ARBA" id="ARBA00036234"/>
    </source>
</evidence>
<evidence type="ECO:0000256" key="8">
    <source>
        <dbReference type="ARBA" id="ARBA00022989"/>
    </source>
</evidence>
<accession>A0A3Q3DUX0</accession>
<dbReference type="STRING" id="109280.ENSHCOP00000021150"/>
<dbReference type="InterPro" id="IPR031481">
    <property type="entry name" value="Glyco_tran_10_N"/>
</dbReference>
<evidence type="ECO:0000313" key="22">
    <source>
        <dbReference type="Proteomes" id="UP000264820"/>
    </source>
</evidence>
<feature type="domain" description="Fucosyltransferase C-terminal" evidence="19">
    <location>
        <begin position="196"/>
        <end position="369"/>
    </location>
</feature>
<evidence type="ECO:0000259" key="19">
    <source>
        <dbReference type="Pfam" id="PF00852"/>
    </source>
</evidence>
<dbReference type="GO" id="GO:0006954">
    <property type="term" value="P:inflammatory response"/>
    <property type="evidence" value="ECO:0007669"/>
    <property type="project" value="UniProtKB-KW"/>
</dbReference>
<dbReference type="PANTHER" id="PTHR11929">
    <property type="entry name" value="ALPHA- 1,3 -FUCOSYLTRANSFERASE"/>
    <property type="match status" value="1"/>
</dbReference>